<protein>
    <submittedName>
        <fullName evidence="2">Alpha-aminoadipate carrier protein</fullName>
    </submittedName>
</protein>
<evidence type="ECO:0000313" key="2">
    <source>
        <dbReference type="EMBL" id="DAD93971.1"/>
    </source>
</evidence>
<sequence>MGKIMTYKETAKCPICGLLLEKQEKVIHLGIPAIKAECPDCGYVSYFFDKKAQKQLDHAMELKDQTEKKADYTGDNSKNYSELSPSDVISHRGLDRKVNPFLSLLIRLTHRFLPQRIRDQIELPSRSDRNGEY</sequence>
<reference evidence="2" key="1">
    <citation type="journal article" date="2021" name="Proc. Natl. Acad. Sci. U.S.A.">
        <title>A Catalog of Tens of Thousands of Viruses from Human Metagenomes Reveals Hidden Associations with Chronic Diseases.</title>
        <authorList>
            <person name="Tisza M.J."/>
            <person name="Buck C.B."/>
        </authorList>
    </citation>
    <scope>NUCLEOTIDE SEQUENCE</scope>
    <source>
        <strain evidence="2">CtRg81</strain>
    </source>
</reference>
<organism evidence="2">
    <name type="scientific">Siphoviridae sp. ctRg81</name>
    <dbReference type="NCBI Taxonomy" id="2826336"/>
    <lineage>
        <taxon>Viruses</taxon>
        <taxon>Duplodnaviria</taxon>
        <taxon>Heunggongvirae</taxon>
        <taxon>Uroviricota</taxon>
        <taxon>Caudoviricetes</taxon>
    </lineage>
</organism>
<dbReference type="EMBL" id="BK015170">
    <property type="protein sequence ID" value="DAD93971.1"/>
    <property type="molecule type" value="Genomic_DNA"/>
</dbReference>
<name>A0A8S5NIR1_9CAUD</name>
<accession>A0A8S5NIR1</accession>
<feature type="compositionally biased region" description="Polar residues" evidence="1">
    <location>
        <begin position="74"/>
        <end position="84"/>
    </location>
</feature>
<evidence type="ECO:0000256" key="1">
    <source>
        <dbReference type="SAM" id="MobiDB-lite"/>
    </source>
</evidence>
<feature type="region of interest" description="Disordered" evidence="1">
    <location>
        <begin position="65"/>
        <end position="84"/>
    </location>
</feature>
<proteinExistence type="predicted"/>